<protein>
    <submittedName>
        <fullName evidence="3">ATP-binding cassette</fullName>
    </submittedName>
</protein>
<dbReference type="GO" id="GO:0016020">
    <property type="term" value="C:membrane"/>
    <property type="evidence" value="ECO:0007669"/>
    <property type="project" value="TreeGrafter"/>
</dbReference>
<evidence type="ECO:0000313" key="3">
    <source>
        <dbReference type="EMBL" id="GAA0182098.1"/>
    </source>
</evidence>
<dbReference type="AlphaFoldDB" id="A0AAV3RQU3"/>
<organism evidence="3 4">
    <name type="scientific">Lithospermum erythrorhizon</name>
    <name type="common">Purple gromwell</name>
    <name type="synonym">Lithospermum officinale var. erythrorhizon</name>
    <dbReference type="NCBI Taxonomy" id="34254"/>
    <lineage>
        <taxon>Eukaryota</taxon>
        <taxon>Viridiplantae</taxon>
        <taxon>Streptophyta</taxon>
        <taxon>Embryophyta</taxon>
        <taxon>Tracheophyta</taxon>
        <taxon>Spermatophyta</taxon>
        <taxon>Magnoliopsida</taxon>
        <taxon>eudicotyledons</taxon>
        <taxon>Gunneridae</taxon>
        <taxon>Pentapetalae</taxon>
        <taxon>asterids</taxon>
        <taxon>lamiids</taxon>
        <taxon>Boraginales</taxon>
        <taxon>Boraginaceae</taxon>
        <taxon>Boraginoideae</taxon>
        <taxon>Lithospermeae</taxon>
        <taxon>Lithospermum</taxon>
    </lineage>
</organism>
<comment type="caution">
    <text evidence="3">The sequence shown here is derived from an EMBL/GenBank/DDBJ whole genome shotgun (WGS) entry which is preliminary data.</text>
</comment>
<reference evidence="3 4" key="1">
    <citation type="submission" date="2024-01" db="EMBL/GenBank/DDBJ databases">
        <title>The complete chloroplast genome sequence of Lithospermum erythrorhizon: insights into the phylogenetic relationship among Boraginaceae species and the maternal lineages of purple gromwells.</title>
        <authorList>
            <person name="Okada T."/>
            <person name="Watanabe K."/>
        </authorList>
    </citation>
    <scope>NUCLEOTIDE SEQUENCE [LARGE SCALE GENOMIC DNA]</scope>
</reference>
<dbReference type="SUPFAM" id="SSF52540">
    <property type="entry name" value="P-loop containing nucleoside triphosphate hydrolases"/>
    <property type="match status" value="1"/>
</dbReference>
<evidence type="ECO:0000256" key="1">
    <source>
        <dbReference type="ARBA" id="ARBA00022741"/>
    </source>
</evidence>
<dbReference type="Gene3D" id="3.40.50.300">
    <property type="entry name" value="P-loop containing nucleotide triphosphate hydrolases"/>
    <property type="match status" value="1"/>
</dbReference>
<proteinExistence type="predicted"/>
<name>A0AAV3RQU3_LITER</name>
<evidence type="ECO:0000256" key="2">
    <source>
        <dbReference type="ARBA" id="ARBA00022840"/>
    </source>
</evidence>
<keyword evidence="2 3" id="KW-0067">ATP-binding</keyword>
<dbReference type="PANTHER" id="PTHR24223:SF369">
    <property type="entry name" value="ABC TRANSPORTER C FAMILY MEMBER 10"/>
    <property type="match status" value="1"/>
</dbReference>
<gene>
    <name evidence="3" type="ORF">LIER_30323</name>
</gene>
<dbReference type="InterPro" id="IPR050173">
    <property type="entry name" value="ABC_transporter_C-like"/>
</dbReference>
<dbReference type="InterPro" id="IPR027417">
    <property type="entry name" value="P-loop_NTPase"/>
</dbReference>
<dbReference type="PANTHER" id="PTHR24223">
    <property type="entry name" value="ATP-BINDING CASSETTE SUB-FAMILY C"/>
    <property type="match status" value="1"/>
</dbReference>
<dbReference type="GO" id="GO:0042626">
    <property type="term" value="F:ATPase-coupled transmembrane transporter activity"/>
    <property type="evidence" value="ECO:0007669"/>
    <property type="project" value="TreeGrafter"/>
</dbReference>
<keyword evidence="1" id="KW-0547">Nucleotide-binding</keyword>
<dbReference type="GO" id="GO:0005524">
    <property type="term" value="F:ATP binding"/>
    <property type="evidence" value="ECO:0007669"/>
    <property type="project" value="UniProtKB-KW"/>
</dbReference>
<keyword evidence="4" id="KW-1185">Reference proteome</keyword>
<evidence type="ECO:0000313" key="4">
    <source>
        <dbReference type="Proteomes" id="UP001454036"/>
    </source>
</evidence>
<accession>A0AAV3RQU3</accession>
<dbReference type="EMBL" id="BAABME010010799">
    <property type="protein sequence ID" value="GAA0182098.1"/>
    <property type="molecule type" value="Genomic_DNA"/>
</dbReference>
<dbReference type="Proteomes" id="UP001454036">
    <property type="component" value="Unassembled WGS sequence"/>
</dbReference>
<sequence length="108" mass="12125">MTVAEDGSNWSMAQRQLFCLGHALLRRSNILVLDEPTVSIDNASSALDPKDKYASFDVEKILELTKRIPTVMDCIMVLGISDGKIVDYDDPKLIKKEASLFAKHVHEY</sequence>